<organism evidence="6">
    <name type="scientific">Mytilinidion resinicola</name>
    <dbReference type="NCBI Taxonomy" id="574789"/>
    <lineage>
        <taxon>Eukaryota</taxon>
        <taxon>Fungi</taxon>
        <taxon>Dikarya</taxon>
        <taxon>Ascomycota</taxon>
        <taxon>Pezizomycotina</taxon>
        <taxon>Dothideomycetes</taxon>
        <taxon>Pleosporomycetidae</taxon>
        <taxon>Mytilinidiales</taxon>
        <taxon>Mytilinidiaceae</taxon>
        <taxon>Mytilinidion</taxon>
    </lineage>
</organism>
<dbReference type="GO" id="GO:0001228">
    <property type="term" value="F:DNA-binding transcription activator activity, RNA polymerase II-specific"/>
    <property type="evidence" value="ECO:0007669"/>
    <property type="project" value="TreeGrafter"/>
</dbReference>
<dbReference type="SMART" id="SM00398">
    <property type="entry name" value="HMG"/>
    <property type="match status" value="1"/>
</dbReference>
<feature type="compositionally biased region" description="Polar residues" evidence="4">
    <location>
        <begin position="341"/>
        <end position="360"/>
    </location>
</feature>
<reference evidence="8" key="3">
    <citation type="submission" date="2025-04" db="UniProtKB">
        <authorList>
            <consortium name="RefSeq"/>
        </authorList>
    </citation>
    <scope>IDENTIFICATION</scope>
    <source>
        <strain evidence="8">CBS 304.34</strain>
    </source>
</reference>
<feature type="region of interest" description="Disordered" evidence="4">
    <location>
        <begin position="237"/>
        <end position="257"/>
    </location>
</feature>
<sequence>MSSTVSTQMDPVEEHANIIAQQFLANGANSVAYLGVDNLTSFDLEAHRKVIARIEELFHSSVKSEFIAAAGYWSFKLSSHCAPQSEEIANKSATAKINPLELSEELAKARLAILRGKKNSIPRPMNRWMLWSTPRRPEYKARYPELTNQQISGRMAVDYHKLPAEEVNFLQKQADQTALIHSILHPGYKYRPRKAGEVRRRQRRAVRGVAAAVTPPQIQNGTFGEGFSNPIVFNASVSQPNSLGQSEDQQKTGPPDGVKLADMTPQGTWTPEDPQQPWRTAEVTRMPGLDEMFSKSYGLQEADPATLTDEEFMKNLTNSIEEELARMDDSDNMFQWAPQDMSGTDTGNAAWSSDNFDFNL</sequence>
<reference evidence="8" key="2">
    <citation type="submission" date="2020-04" db="EMBL/GenBank/DDBJ databases">
        <authorList>
            <consortium name="NCBI Genome Project"/>
        </authorList>
    </citation>
    <scope>NUCLEOTIDE SEQUENCE</scope>
    <source>
        <strain evidence="8">CBS 304.34</strain>
    </source>
</reference>
<proteinExistence type="predicted"/>
<dbReference type="PANTHER" id="PTHR10270">
    <property type="entry name" value="SOX TRANSCRIPTION FACTOR"/>
    <property type="match status" value="1"/>
</dbReference>
<dbReference type="InterPro" id="IPR036910">
    <property type="entry name" value="HMG_box_dom_sf"/>
</dbReference>
<evidence type="ECO:0000256" key="3">
    <source>
        <dbReference type="PROSITE-ProRule" id="PRU00267"/>
    </source>
</evidence>
<evidence type="ECO:0000256" key="1">
    <source>
        <dbReference type="ARBA" id="ARBA00023125"/>
    </source>
</evidence>
<evidence type="ECO:0000256" key="2">
    <source>
        <dbReference type="ARBA" id="ARBA00023163"/>
    </source>
</evidence>
<feature type="compositionally biased region" description="Polar residues" evidence="4">
    <location>
        <begin position="237"/>
        <end position="247"/>
    </location>
</feature>
<dbReference type="RefSeq" id="XP_033571427.1">
    <property type="nucleotide sequence ID" value="XM_033722388.1"/>
</dbReference>
<dbReference type="PANTHER" id="PTHR10270:SF161">
    <property type="entry name" value="SEX-DETERMINING REGION Y PROTEIN"/>
    <property type="match status" value="1"/>
</dbReference>
<name>A0A6A6Y7F5_9PEZI</name>
<gene>
    <name evidence="6 8" type="ORF">BDZ99DRAFT_481272</name>
</gene>
<feature type="DNA-binding region" description="HMG box" evidence="3">
    <location>
        <begin position="121"/>
        <end position="189"/>
    </location>
</feature>
<dbReference type="EMBL" id="MU003713">
    <property type="protein sequence ID" value="KAF2804463.1"/>
    <property type="molecule type" value="Genomic_DNA"/>
</dbReference>
<dbReference type="Pfam" id="PF00505">
    <property type="entry name" value="HMG_box"/>
    <property type="match status" value="1"/>
</dbReference>
<dbReference type="GO" id="GO:0005634">
    <property type="term" value="C:nucleus"/>
    <property type="evidence" value="ECO:0007669"/>
    <property type="project" value="UniProtKB-UniRule"/>
</dbReference>
<dbReference type="Proteomes" id="UP000504636">
    <property type="component" value="Unplaced"/>
</dbReference>
<dbReference type="InterPro" id="IPR009071">
    <property type="entry name" value="HMG_box_dom"/>
</dbReference>
<keyword evidence="1 3" id="KW-0238">DNA-binding</keyword>
<dbReference type="GO" id="GO:0030154">
    <property type="term" value="P:cell differentiation"/>
    <property type="evidence" value="ECO:0007669"/>
    <property type="project" value="TreeGrafter"/>
</dbReference>
<dbReference type="PROSITE" id="PS50118">
    <property type="entry name" value="HMG_BOX_2"/>
    <property type="match status" value="1"/>
</dbReference>
<dbReference type="AlphaFoldDB" id="A0A6A6Y7F5"/>
<feature type="region of interest" description="Disordered" evidence="4">
    <location>
        <begin position="340"/>
        <end position="360"/>
    </location>
</feature>
<feature type="domain" description="HMG box" evidence="5">
    <location>
        <begin position="121"/>
        <end position="189"/>
    </location>
</feature>
<dbReference type="CDD" id="cd01389">
    <property type="entry name" value="HMG-box_ROX1-like"/>
    <property type="match status" value="1"/>
</dbReference>
<evidence type="ECO:0000313" key="7">
    <source>
        <dbReference type="Proteomes" id="UP000504636"/>
    </source>
</evidence>
<evidence type="ECO:0000259" key="5">
    <source>
        <dbReference type="PROSITE" id="PS50118"/>
    </source>
</evidence>
<dbReference type="Gene3D" id="1.10.30.10">
    <property type="entry name" value="High mobility group box domain"/>
    <property type="match status" value="1"/>
</dbReference>
<accession>A0A6A6Y7F5</accession>
<dbReference type="InterPro" id="IPR050140">
    <property type="entry name" value="SRY-related_HMG-box_TF-like"/>
</dbReference>
<keyword evidence="7" id="KW-1185">Reference proteome</keyword>
<reference evidence="6 8" key="1">
    <citation type="journal article" date="2020" name="Stud. Mycol.">
        <title>101 Dothideomycetes genomes: a test case for predicting lifestyles and emergence of pathogens.</title>
        <authorList>
            <person name="Haridas S."/>
            <person name="Albert R."/>
            <person name="Binder M."/>
            <person name="Bloem J."/>
            <person name="Labutti K."/>
            <person name="Salamov A."/>
            <person name="Andreopoulos B."/>
            <person name="Baker S."/>
            <person name="Barry K."/>
            <person name="Bills G."/>
            <person name="Bluhm B."/>
            <person name="Cannon C."/>
            <person name="Castanera R."/>
            <person name="Culley D."/>
            <person name="Daum C."/>
            <person name="Ezra D."/>
            <person name="Gonzalez J."/>
            <person name="Henrissat B."/>
            <person name="Kuo A."/>
            <person name="Liang C."/>
            <person name="Lipzen A."/>
            <person name="Lutzoni F."/>
            <person name="Magnuson J."/>
            <person name="Mondo S."/>
            <person name="Nolan M."/>
            <person name="Ohm R."/>
            <person name="Pangilinan J."/>
            <person name="Park H.-J."/>
            <person name="Ramirez L."/>
            <person name="Alfaro M."/>
            <person name="Sun H."/>
            <person name="Tritt A."/>
            <person name="Yoshinaga Y."/>
            <person name="Zwiers L.-H."/>
            <person name="Turgeon B."/>
            <person name="Goodwin S."/>
            <person name="Spatafora J."/>
            <person name="Crous P."/>
            <person name="Grigoriev I."/>
        </authorList>
    </citation>
    <scope>NUCLEOTIDE SEQUENCE</scope>
    <source>
        <strain evidence="6 8">CBS 304.34</strain>
    </source>
</reference>
<evidence type="ECO:0000313" key="8">
    <source>
        <dbReference type="RefSeq" id="XP_033571427.1"/>
    </source>
</evidence>
<evidence type="ECO:0000313" key="6">
    <source>
        <dbReference type="EMBL" id="KAF2804463.1"/>
    </source>
</evidence>
<dbReference type="OrthoDB" id="6247875at2759"/>
<dbReference type="GO" id="GO:0000978">
    <property type="term" value="F:RNA polymerase II cis-regulatory region sequence-specific DNA binding"/>
    <property type="evidence" value="ECO:0007669"/>
    <property type="project" value="TreeGrafter"/>
</dbReference>
<keyword evidence="2" id="KW-0804">Transcription</keyword>
<evidence type="ECO:0000256" key="4">
    <source>
        <dbReference type="SAM" id="MobiDB-lite"/>
    </source>
</evidence>
<protein>
    <recommendedName>
        <fullName evidence="5">HMG box domain-containing protein</fullName>
    </recommendedName>
</protein>
<dbReference type="GeneID" id="54463281"/>
<dbReference type="SUPFAM" id="SSF47095">
    <property type="entry name" value="HMG-box"/>
    <property type="match status" value="1"/>
</dbReference>
<keyword evidence="3" id="KW-0539">Nucleus</keyword>